<keyword evidence="2" id="KW-1185">Reference proteome</keyword>
<proteinExistence type="predicted"/>
<dbReference type="EMBL" id="JARJLG010000202">
    <property type="protein sequence ID" value="KAJ7728799.1"/>
    <property type="molecule type" value="Genomic_DNA"/>
</dbReference>
<sequence length="222" mass="25235">MLVPDFMHKFELGVFKAFFIHLLQILYAEGGSCISSLNQRFRLIPSFGRSTIRRFTQNTSALKKLAAWNYQSMLLCSIPVIEGLLPEPYNSEILDLLFALAEWHSLAKLKLHTDGTIPLLRTATKEVGRLLRRFKWVTCLHWDTKELPSEAAARGRREAKKAAKGGKGKAHTKTSANKKEFSLSTYKLHSLGDYVPSILWFRTSDSYSTQPASDPVIYCTFY</sequence>
<dbReference type="Proteomes" id="UP001215280">
    <property type="component" value="Unassembled WGS sequence"/>
</dbReference>
<dbReference type="AlphaFoldDB" id="A0AAD7HUW5"/>
<protein>
    <submittedName>
        <fullName evidence="1">Uncharacterized protein</fullName>
    </submittedName>
</protein>
<name>A0AAD7HUW5_9AGAR</name>
<evidence type="ECO:0000313" key="1">
    <source>
        <dbReference type="EMBL" id="KAJ7728799.1"/>
    </source>
</evidence>
<reference evidence="1" key="1">
    <citation type="submission" date="2023-03" db="EMBL/GenBank/DDBJ databases">
        <title>Massive genome expansion in bonnet fungi (Mycena s.s.) driven by repeated elements and novel gene families across ecological guilds.</title>
        <authorList>
            <consortium name="Lawrence Berkeley National Laboratory"/>
            <person name="Harder C.B."/>
            <person name="Miyauchi S."/>
            <person name="Viragh M."/>
            <person name="Kuo A."/>
            <person name="Thoen E."/>
            <person name="Andreopoulos B."/>
            <person name="Lu D."/>
            <person name="Skrede I."/>
            <person name="Drula E."/>
            <person name="Henrissat B."/>
            <person name="Morin E."/>
            <person name="Kohler A."/>
            <person name="Barry K."/>
            <person name="LaButti K."/>
            <person name="Morin E."/>
            <person name="Salamov A."/>
            <person name="Lipzen A."/>
            <person name="Mereny Z."/>
            <person name="Hegedus B."/>
            <person name="Baldrian P."/>
            <person name="Stursova M."/>
            <person name="Weitz H."/>
            <person name="Taylor A."/>
            <person name="Grigoriev I.V."/>
            <person name="Nagy L.G."/>
            <person name="Martin F."/>
            <person name="Kauserud H."/>
        </authorList>
    </citation>
    <scope>NUCLEOTIDE SEQUENCE</scope>
    <source>
        <strain evidence="1">CBHHK188m</strain>
    </source>
</reference>
<organism evidence="1 2">
    <name type="scientific">Mycena maculata</name>
    <dbReference type="NCBI Taxonomy" id="230809"/>
    <lineage>
        <taxon>Eukaryota</taxon>
        <taxon>Fungi</taxon>
        <taxon>Dikarya</taxon>
        <taxon>Basidiomycota</taxon>
        <taxon>Agaricomycotina</taxon>
        <taxon>Agaricomycetes</taxon>
        <taxon>Agaricomycetidae</taxon>
        <taxon>Agaricales</taxon>
        <taxon>Marasmiineae</taxon>
        <taxon>Mycenaceae</taxon>
        <taxon>Mycena</taxon>
    </lineage>
</organism>
<accession>A0AAD7HUW5</accession>
<evidence type="ECO:0000313" key="2">
    <source>
        <dbReference type="Proteomes" id="UP001215280"/>
    </source>
</evidence>
<comment type="caution">
    <text evidence="1">The sequence shown here is derived from an EMBL/GenBank/DDBJ whole genome shotgun (WGS) entry which is preliminary data.</text>
</comment>
<gene>
    <name evidence="1" type="ORF">DFH07DRAFT_757130</name>
</gene>